<accession>A0A3N6P4A5</accession>
<name>A0A3N6P4A5_9CYAN</name>
<organism evidence="1 3">
    <name type="scientific">Okeania hirsuta</name>
    <dbReference type="NCBI Taxonomy" id="1458930"/>
    <lineage>
        <taxon>Bacteria</taxon>
        <taxon>Bacillati</taxon>
        <taxon>Cyanobacteriota</taxon>
        <taxon>Cyanophyceae</taxon>
        <taxon>Oscillatoriophycideae</taxon>
        <taxon>Oscillatoriales</taxon>
        <taxon>Microcoleaceae</taxon>
        <taxon>Okeania</taxon>
    </lineage>
</organism>
<evidence type="ECO:0000313" key="1">
    <source>
        <dbReference type="EMBL" id="RQH21661.1"/>
    </source>
</evidence>
<dbReference type="AlphaFoldDB" id="A0A3N6P4A5"/>
<proteinExistence type="predicted"/>
<protein>
    <submittedName>
        <fullName evidence="1">Uncharacterized protein</fullName>
    </submittedName>
</protein>
<comment type="caution">
    <text evidence="1">The sequence shown here is derived from an EMBL/GenBank/DDBJ whole genome shotgun (WGS) entry which is preliminary data.</text>
</comment>
<keyword evidence="3" id="KW-1185">Reference proteome</keyword>
<gene>
    <name evidence="2" type="ORF">D5R40_18665</name>
    <name evidence="1" type="ORF">D5R40_31380</name>
</gene>
<dbReference type="EMBL" id="RCBY01000111">
    <property type="protein sequence ID" value="RQH37028.1"/>
    <property type="molecule type" value="Genomic_DNA"/>
</dbReference>
<dbReference type="Proteomes" id="UP000269154">
    <property type="component" value="Unassembled WGS sequence"/>
</dbReference>
<dbReference type="RefSeq" id="WP_153183426.1">
    <property type="nucleotide sequence ID" value="NZ_CAWOKI010000170.1"/>
</dbReference>
<sequence>MSNSKIKYKVYLSERQRQQLRDISHNGHGPAKKILHAQVLLMADQDHPEAGWSAYQHNCYKKQLWN</sequence>
<evidence type="ECO:0000313" key="3">
    <source>
        <dbReference type="Proteomes" id="UP000269154"/>
    </source>
</evidence>
<dbReference type="OrthoDB" id="69748at2"/>
<dbReference type="EMBL" id="RCBY01000386">
    <property type="protein sequence ID" value="RQH21661.1"/>
    <property type="molecule type" value="Genomic_DNA"/>
</dbReference>
<reference evidence="1 3" key="1">
    <citation type="journal article" date="2018" name="ACS Chem. Biol.">
        <title>Ketoreductase domain dysfunction expands chemodiversity: malyngamide biosynthesis in the cyanobacterium Okeania hirsuta.</title>
        <authorList>
            <person name="Moss N.A."/>
            <person name="Leao T."/>
            <person name="Rankin M."/>
            <person name="McCullough T.M."/>
            <person name="Qu P."/>
            <person name="Korobeynikov A."/>
            <person name="Smith J.L."/>
            <person name="Gerwick L."/>
            <person name="Gerwick W.H."/>
        </authorList>
    </citation>
    <scope>NUCLEOTIDE SEQUENCE [LARGE SCALE GENOMIC DNA]</scope>
    <source>
        <strain evidence="1 3">PAB10Feb10-1</strain>
    </source>
</reference>
<evidence type="ECO:0000313" key="2">
    <source>
        <dbReference type="EMBL" id="RQH37028.1"/>
    </source>
</evidence>